<reference evidence="1" key="1">
    <citation type="submission" date="2014-11" db="EMBL/GenBank/DDBJ databases">
        <authorList>
            <person name="Amaro Gonzalez C."/>
        </authorList>
    </citation>
    <scope>NUCLEOTIDE SEQUENCE</scope>
</reference>
<dbReference type="AlphaFoldDB" id="A0A0E9P9U8"/>
<reference evidence="1" key="2">
    <citation type="journal article" date="2015" name="Fish Shellfish Immunol.">
        <title>Early steps in the European eel (Anguilla anguilla)-Vibrio vulnificus interaction in the gills: Role of the RtxA13 toxin.</title>
        <authorList>
            <person name="Callol A."/>
            <person name="Pajuelo D."/>
            <person name="Ebbesson L."/>
            <person name="Teles M."/>
            <person name="MacKenzie S."/>
            <person name="Amaro C."/>
        </authorList>
    </citation>
    <scope>NUCLEOTIDE SEQUENCE</scope>
</reference>
<proteinExistence type="predicted"/>
<protein>
    <submittedName>
        <fullName evidence="1">Uncharacterized protein</fullName>
    </submittedName>
</protein>
<name>A0A0E9P9U8_ANGAN</name>
<sequence>MDSQVLATDHVTKLMCASPVVFNHQYHNCIAVREAHLKLVNIDGIWQVVLFAAPDTAFFENMFDWLSRDVRQIWNLS</sequence>
<evidence type="ECO:0000313" key="1">
    <source>
        <dbReference type="EMBL" id="JAH01042.1"/>
    </source>
</evidence>
<organism evidence="1">
    <name type="scientific">Anguilla anguilla</name>
    <name type="common">European freshwater eel</name>
    <name type="synonym">Muraena anguilla</name>
    <dbReference type="NCBI Taxonomy" id="7936"/>
    <lineage>
        <taxon>Eukaryota</taxon>
        <taxon>Metazoa</taxon>
        <taxon>Chordata</taxon>
        <taxon>Craniata</taxon>
        <taxon>Vertebrata</taxon>
        <taxon>Euteleostomi</taxon>
        <taxon>Actinopterygii</taxon>
        <taxon>Neopterygii</taxon>
        <taxon>Teleostei</taxon>
        <taxon>Anguilliformes</taxon>
        <taxon>Anguillidae</taxon>
        <taxon>Anguilla</taxon>
    </lineage>
</organism>
<accession>A0A0E9P9U8</accession>
<dbReference type="EMBL" id="GBXM01107535">
    <property type="protein sequence ID" value="JAH01042.1"/>
    <property type="molecule type" value="Transcribed_RNA"/>
</dbReference>